<comment type="caution">
    <text evidence="1">The sequence shown here is derived from an EMBL/GenBank/DDBJ whole genome shotgun (WGS) entry which is preliminary data.</text>
</comment>
<gene>
    <name evidence="1" type="ORF">E2C01_057266</name>
</gene>
<evidence type="ECO:0000313" key="1">
    <source>
        <dbReference type="EMBL" id="MPC63173.1"/>
    </source>
</evidence>
<accession>A0A5B7GZL2</accession>
<keyword evidence="2" id="KW-1185">Reference proteome</keyword>
<dbReference type="Proteomes" id="UP000324222">
    <property type="component" value="Unassembled WGS sequence"/>
</dbReference>
<protein>
    <submittedName>
        <fullName evidence="1">Uncharacterized protein</fullName>
    </submittedName>
</protein>
<name>A0A5B7GZL2_PORTR</name>
<proteinExistence type="predicted"/>
<evidence type="ECO:0000313" key="2">
    <source>
        <dbReference type="Proteomes" id="UP000324222"/>
    </source>
</evidence>
<reference evidence="1 2" key="1">
    <citation type="submission" date="2019-05" db="EMBL/GenBank/DDBJ databases">
        <title>Another draft genome of Portunus trituberculatus and its Hox gene families provides insights of decapod evolution.</title>
        <authorList>
            <person name="Jeong J.-H."/>
            <person name="Song I."/>
            <person name="Kim S."/>
            <person name="Choi T."/>
            <person name="Kim D."/>
            <person name="Ryu S."/>
            <person name="Kim W."/>
        </authorList>
    </citation>
    <scope>NUCLEOTIDE SEQUENCE [LARGE SCALE GENOMIC DNA]</scope>
    <source>
        <tissue evidence="1">Muscle</tissue>
    </source>
</reference>
<organism evidence="1 2">
    <name type="scientific">Portunus trituberculatus</name>
    <name type="common">Swimming crab</name>
    <name type="synonym">Neptunus trituberculatus</name>
    <dbReference type="NCBI Taxonomy" id="210409"/>
    <lineage>
        <taxon>Eukaryota</taxon>
        <taxon>Metazoa</taxon>
        <taxon>Ecdysozoa</taxon>
        <taxon>Arthropoda</taxon>
        <taxon>Crustacea</taxon>
        <taxon>Multicrustacea</taxon>
        <taxon>Malacostraca</taxon>
        <taxon>Eumalacostraca</taxon>
        <taxon>Eucarida</taxon>
        <taxon>Decapoda</taxon>
        <taxon>Pleocyemata</taxon>
        <taxon>Brachyura</taxon>
        <taxon>Eubrachyura</taxon>
        <taxon>Portunoidea</taxon>
        <taxon>Portunidae</taxon>
        <taxon>Portuninae</taxon>
        <taxon>Portunus</taxon>
    </lineage>
</organism>
<dbReference type="AlphaFoldDB" id="A0A5B7GZL2"/>
<sequence>MAWAARHTVLRHASRDLYPPAITLLTPAPRQTTPLLRPGDIHHDNHTYTRVCLPTARPGIYVKSTHSIRSPGRPGKQATEIIR</sequence>
<dbReference type="EMBL" id="VSRR010020494">
    <property type="protein sequence ID" value="MPC63173.1"/>
    <property type="molecule type" value="Genomic_DNA"/>
</dbReference>